<organism evidence="2 3">
    <name type="scientific">Nitzschia inconspicua</name>
    <dbReference type="NCBI Taxonomy" id="303405"/>
    <lineage>
        <taxon>Eukaryota</taxon>
        <taxon>Sar</taxon>
        <taxon>Stramenopiles</taxon>
        <taxon>Ochrophyta</taxon>
        <taxon>Bacillariophyta</taxon>
        <taxon>Bacillariophyceae</taxon>
        <taxon>Bacillariophycidae</taxon>
        <taxon>Bacillariales</taxon>
        <taxon>Bacillariaceae</taxon>
        <taxon>Nitzschia</taxon>
    </lineage>
</organism>
<feature type="region of interest" description="Disordered" evidence="1">
    <location>
        <begin position="1"/>
        <end position="72"/>
    </location>
</feature>
<proteinExistence type="predicted"/>
<protein>
    <submittedName>
        <fullName evidence="2">Uncharacterized protein</fullName>
    </submittedName>
</protein>
<reference evidence="2" key="2">
    <citation type="submission" date="2021-04" db="EMBL/GenBank/DDBJ databases">
        <authorList>
            <person name="Podell S."/>
        </authorList>
    </citation>
    <scope>NUCLEOTIDE SEQUENCE</scope>
    <source>
        <strain evidence="2">Hildebrandi</strain>
    </source>
</reference>
<feature type="compositionally biased region" description="Acidic residues" evidence="1">
    <location>
        <begin position="27"/>
        <end position="37"/>
    </location>
</feature>
<feature type="compositionally biased region" description="Pro residues" evidence="1">
    <location>
        <begin position="38"/>
        <end position="47"/>
    </location>
</feature>
<name>A0A9K3LUJ2_9STRA</name>
<reference evidence="2" key="1">
    <citation type="journal article" date="2021" name="Sci. Rep.">
        <title>Diploid genomic architecture of Nitzschia inconspicua, an elite biomass production diatom.</title>
        <authorList>
            <person name="Oliver A."/>
            <person name="Podell S."/>
            <person name="Pinowska A."/>
            <person name="Traller J.C."/>
            <person name="Smith S.R."/>
            <person name="McClure R."/>
            <person name="Beliaev A."/>
            <person name="Bohutskyi P."/>
            <person name="Hill E.A."/>
            <person name="Rabines A."/>
            <person name="Zheng H."/>
            <person name="Allen L.Z."/>
            <person name="Kuo A."/>
            <person name="Grigoriev I.V."/>
            <person name="Allen A.E."/>
            <person name="Hazlebeck D."/>
            <person name="Allen E.E."/>
        </authorList>
    </citation>
    <scope>NUCLEOTIDE SEQUENCE</scope>
    <source>
        <strain evidence="2">Hildebrandi</strain>
    </source>
</reference>
<sequence>MTSSEDDCGASVEAVDDDSSFQSFVEENVEENDEEFECPPPDPPELPPDSLESINPDDPRYRKPSREDEKGDVQIFCEDQINIAPKAKKNYIFMLACSILSVDLETFHPYSKYQELSRLKKKPLRSLKPTKADVIMELKRRDDTVKP</sequence>
<feature type="compositionally biased region" description="Basic and acidic residues" evidence="1">
    <location>
        <begin position="57"/>
        <end position="72"/>
    </location>
</feature>
<accession>A0A9K3LUJ2</accession>
<evidence type="ECO:0000256" key="1">
    <source>
        <dbReference type="SAM" id="MobiDB-lite"/>
    </source>
</evidence>
<keyword evidence="3" id="KW-1185">Reference proteome</keyword>
<evidence type="ECO:0000313" key="2">
    <source>
        <dbReference type="EMBL" id="KAG7368274.1"/>
    </source>
</evidence>
<feature type="compositionally biased region" description="Acidic residues" evidence="1">
    <location>
        <begin position="1"/>
        <end position="19"/>
    </location>
</feature>
<dbReference type="AlphaFoldDB" id="A0A9K3LUJ2"/>
<dbReference type="EMBL" id="JAGRRH010000006">
    <property type="protein sequence ID" value="KAG7368274.1"/>
    <property type="molecule type" value="Genomic_DNA"/>
</dbReference>
<gene>
    <name evidence="2" type="ORF">IV203_031017</name>
</gene>
<dbReference type="Proteomes" id="UP000693970">
    <property type="component" value="Unassembled WGS sequence"/>
</dbReference>
<evidence type="ECO:0000313" key="3">
    <source>
        <dbReference type="Proteomes" id="UP000693970"/>
    </source>
</evidence>
<comment type="caution">
    <text evidence="2">The sequence shown here is derived from an EMBL/GenBank/DDBJ whole genome shotgun (WGS) entry which is preliminary data.</text>
</comment>